<accession>A0A4R1RDT5</accession>
<reference evidence="1 2" key="1">
    <citation type="submission" date="2019-03" db="EMBL/GenBank/DDBJ databases">
        <title>Genomic Encyclopedia of Type Strains, Phase IV (KMG-IV): sequencing the most valuable type-strain genomes for metagenomic binning, comparative biology and taxonomic classification.</title>
        <authorList>
            <person name="Goeker M."/>
        </authorList>
    </citation>
    <scope>NUCLEOTIDE SEQUENCE [LARGE SCALE GENOMIC DNA]</scope>
    <source>
        <strain evidence="1 2">DSM 18792</strain>
    </source>
</reference>
<name>A0A4R1RDT5_9FLAO</name>
<keyword evidence="2" id="KW-1185">Reference proteome</keyword>
<organism evidence="1 2">
    <name type="scientific">Mariniflexile fucanivorans</name>
    <dbReference type="NCBI Taxonomy" id="264023"/>
    <lineage>
        <taxon>Bacteria</taxon>
        <taxon>Pseudomonadati</taxon>
        <taxon>Bacteroidota</taxon>
        <taxon>Flavobacteriia</taxon>
        <taxon>Flavobacteriales</taxon>
        <taxon>Flavobacteriaceae</taxon>
        <taxon>Mariniflexile</taxon>
    </lineage>
</organism>
<sequence>MNKMLLLMESLSKTISSFFEKPYEEVIVDSLLKKNDVLRGGYVLKSKVHKYYGGGMSSDLENSLSCLISAKSIQEVKLDTKKKSFFEKLSEILIGSPDYEDVKKISQYSEKEILAILNDWDLDAYVRVQISQDFNEIRNSKRLVRTLEGRIKSILGNIRKNLRNYKDVFKRQHSFHFKNLDDYHSSILINKFELIKV</sequence>
<proteinExistence type="predicted"/>
<gene>
    <name evidence="1" type="ORF">EV196_108244</name>
</gene>
<dbReference type="Proteomes" id="UP000295455">
    <property type="component" value="Unassembled WGS sequence"/>
</dbReference>
<evidence type="ECO:0000313" key="1">
    <source>
        <dbReference type="EMBL" id="TCL64044.1"/>
    </source>
</evidence>
<comment type="caution">
    <text evidence="1">The sequence shown here is derived from an EMBL/GenBank/DDBJ whole genome shotgun (WGS) entry which is preliminary data.</text>
</comment>
<evidence type="ECO:0000313" key="2">
    <source>
        <dbReference type="Proteomes" id="UP000295455"/>
    </source>
</evidence>
<dbReference type="EMBL" id="SLUP01000008">
    <property type="protein sequence ID" value="TCL64044.1"/>
    <property type="molecule type" value="Genomic_DNA"/>
</dbReference>
<dbReference type="AlphaFoldDB" id="A0A4R1RDT5"/>
<protein>
    <submittedName>
        <fullName evidence="1">Uncharacterized protein</fullName>
    </submittedName>
</protein>
<dbReference type="RefSeq" id="WP_132218874.1">
    <property type="nucleotide sequence ID" value="NZ_OX156936.1"/>
</dbReference>